<evidence type="ECO:0000256" key="9">
    <source>
        <dbReference type="ARBA" id="ARBA00031573"/>
    </source>
</evidence>
<proteinExistence type="inferred from homology"/>
<dbReference type="AlphaFoldDB" id="A0AAD9NV36"/>
<evidence type="ECO:0000256" key="1">
    <source>
        <dbReference type="ARBA" id="ARBA00004120"/>
    </source>
</evidence>
<dbReference type="EMBL" id="JAODUO010000380">
    <property type="protein sequence ID" value="KAK2181808.1"/>
    <property type="molecule type" value="Genomic_DNA"/>
</dbReference>
<keyword evidence="4" id="KW-0963">Cytoplasm</keyword>
<protein>
    <recommendedName>
        <fullName evidence="3">Basal body-orientation factor 1</fullName>
    </recommendedName>
    <alternativeName>
        <fullName evidence="9">Coiled-coil domain-containing protein 176</fullName>
    </alternativeName>
</protein>
<keyword evidence="14" id="KW-1185">Reference proteome</keyword>
<sequence length="565" mass="66445">MTTGQAFLHHGEYVRTLFIFLSLPTLRQKQQCQRKERKERERGKERRKKGGKSGKSDKKSAKDASIKSMSEANSRIWEARLEIAEQAKTKYRESSHRLMLENDSLQGQMRQTEKDTIDVINYLKHQDQEKDRQMDKVKQQMKELKTENRQEGERLVEEFRLQKLDLDEKLSQKTHEVEVLQTELKLVKEFRKKRAHMQKELDEIKEAMLDANREHKSTLARMEQKFFEEKMRLQQEANKKIEELADRAHTEAISNLDETTRSVYKENVRLNQALVYHMQEGDRLKKIKERLDEENKDLRSEKEMNELVIQQKVAQSQQQKQTIKELQEKVETLERSLSHVVREFEMEMSAERERHAIATETARVELAKLQRVVALKTKEMNKVKKLAKNILDQRTEMERFFLDSLAQVKEEISSNRLQYRHDARMAYQHRMLDAYTGKTDYPRVRTFTKVDHSTNSVFRDLEAAEQMMNLAEKVDIADLTWEQKEKVLRYLFAKMNDGSRGYDFSHKSSKVSLTTKGSEAPRPEEQELEPPADGTFLTQVQMSSKPKLPQIVASGFEMGVGDSVT</sequence>
<evidence type="ECO:0000259" key="12">
    <source>
        <dbReference type="Pfam" id="PF14988"/>
    </source>
</evidence>
<feature type="coiled-coil region" evidence="10">
    <location>
        <begin position="187"/>
        <end position="247"/>
    </location>
</feature>
<feature type="region of interest" description="Disordered" evidence="11">
    <location>
        <begin position="29"/>
        <end position="70"/>
    </location>
</feature>
<organism evidence="13 14">
    <name type="scientific">Ridgeia piscesae</name>
    <name type="common">Tubeworm</name>
    <dbReference type="NCBI Taxonomy" id="27915"/>
    <lineage>
        <taxon>Eukaryota</taxon>
        <taxon>Metazoa</taxon>
        <taxon>Spiralia</taxon>
        <taxon>Lophotrochozoa</taxon>
        <taxon>Annelida</taxon>
        <taxon>Polychaeta</taxon>
        <taxon>Sedentaria</taxon>
        <taxon>Canalipalpata</taxon>
        <taxon>Sabellida</taxon>
        <taxon>Siboglinidae</taxon>
        <taxon>Ridgeia</taxon>
    </lineage>
</organism>
<evidence type="ECO:0000313" key="14">
    <source>
        <dbReference type="Proteomes" id="UP001209878"/>
    </source>
</evidence>
<dbReference type="PANTHER" id="PTHR14845:SF5">
    <property type="entry name" value="BASAL BODY-ORIENTATION FACTOR 1"/>
    <property type="match status" value="1"/>
</dbReference>
<evidence type="ECO:0000256" key="11">
    <source>
        <dbReference type="SAM" id="MobiDB-lite"/>
    </source>
</evidence>
<evidence type="ECO:0000256" key="8">
    <source>
        <dbReference type="ARBA" id="ARBA00023273"/>
    </source>
</evidence>
<dbReference type="Proteomes" id="UP001209878">
    <property type="component" value="Unassembled WGS sequence"/>
</dbReference>
<feature type="region of interest" description="Disordered" evidence="11">
    <location>
        <begin position="504"/>
        <end position="535"/>
    </location>
</feature>
<gene>
    <name evidence="13" type="ORF">NP493_375g02058</name>
</gene>
<dbReference type="PANTHER" id="PTHR14845">
    <property type="entry name" value="COILED-COIL DOMAIN-CONTAINING 166"/>
    <property type="match status" value="1"/>
</dbReference>
<feature type="compositionally biased region" description="Basic and acidic residues" evidence="11">
    <location>
        <begin position="33"/>
        <end position="44"/>
    </location>
</feature>
<keyword evidence="8" id="KW-0966">Cell projection</keyword>
<dbReference type="InterPro" id="IPR032777">
    <property type="entry name" value="DUF4515"/>
</dbReference>
<evidence type="ECO:0000256" key="2">
    <source>
        <dbReference type="ARBA" id="ARBA00007508"/>
    </source>
</evidence>
<evidence type="ECO:0000256" key="6">
    <source>
        <dbReference type="ARBA" id="ARBA00023069"/>
    </source>
</evidence>
<feature type="coiled-coil region" evidence="10">
    <location>
        <begin position="123"/>
        <end position="154"/>
    </location>
</feature>
<evidence type="ECO:0000313" key="13">
    <source>
        <dbReference type="EMBL" id="KAK2181808.1"/>
    </source>
</evidence>
<comment type="subcellular location">
    <subcellularLocation>
        <location evidence="1">Cytoplasm</location>
        <location evidence="1">Cytoskeleton</location>
        <location evidence="1">Cilium basal body</location>
    </subcellularLocation>
</comment>
<keyword evidence="6" id="KW-0969">Cilium</keyword>
<feature type="domain" description="DUF4515" evidence="12">
    <location>
        <begin position="119"/>
        <end position="307"/>
    </location>
</feature>
<comment type="similarity">
    <text evidence="2">Belongs to the BBOF1 family.</text>
</comment>
<evidence type="ECO:0000256" key="3">
    <source>
        <dbReference type="ARBA" id="ARBA00015392"/>
    </source>
</evidence>
<reference evidence="13" key="1">
    <citation type="journal article" date="2023" name="Mol. Biol. Evol.">
        <title>Third-Generation Sequencing Reveals the Adaptive Role of the Epigenome in Three Deep-Sea Polychaetes.</title>
        <authorList>
            <person name="Perez M."/>
            <person name="Aroh O."/>
            <person name="Sun Y."/>
            <person name="Lan Y."/>
            <person name="Juniper S.K."/>
            <person name="Young C.R."/>
            <person name="Angers B."/>
            <person name="Qian P.Y."/>
        </authorList>
    </citation>
    <scope>NUCLEOTIDE SEQUENCE</scope>
    <source>
        <strain evidence="13">R07B-5</strain>
    </source>
</reference>
<comment type="caution">
    <text evidence="13">The sequence shown here is derived from an EMBL/GenBank/DDBJ whole genome shotgun (WGS) entry which is preliminary data.</text>
</comment>
<evidence type="ECO:0000256" key="4">
    <source>
        <dbReference type="ARBA" id="ARBA00022490"/>
    </source>
</evidence>
<dbReference type="Pfam" id="PF14988">
    <property type="entry name" value="DUF4515"/>
    <property type="match status" value="1"/>
</dbReference>
<feature type="compositionally biased region" description="Basic and acidic residues" evidence="11">
    <location>
        <begin position="54"/>
        <end position="65"/>
    </location>
</feature>
<evidence type="ECO:0000256" key="10">
    <source>
        <dbReference type="SAM" id="Coils"/>
    </source>
</evidence>
<name>A0AAD9NV36_RIDPI</name>
<evidence type="ECO:0000256" key="5">
    <source>
        <dbReference type="ARBA" id="ARBA00023054"/>
    </source>
</evidence>
<feature type="coiled-coil region" evidence="10">
    <location>
        <begin position="281"/>
        <end position="343"/>
    </location>
</feature>
<accession>A0AAD9NV36</accession>
<keyword evidence="7" id="KW-0206">Cytoskeleton</keyword>
<keyword evidence="5 10" id="KW-0175">Coiled coil</keyword>
<evidence type="ECO:0000256" key="7">
    <source>
        <dbReference type="ARBA" id="ARBA00023212"/>
    </source>
</evidence>